<dbReference type="PRINTS" id="PR00081">
    <property type="entry name" value="GDHRDH"/>
</dbReference>
<evidence type="ECO:0000256" key="1">
    <source>
        <dbReference type="ARBA" id="ARBA00006484"/>
    </source>
</evidence>
<sequence length="256" mass="26689">MRVGVWLAGMTTYDGKKIVITGGSRGIGLTTARLFAAGGAHVLITGRNQSALDAALEQLGDRAVAVRSDAASLKDIQALAGTVQERFGAVDALFVNAGVTAAASFDSTTEELYDALFDINAKGPYFTVQALAPLLREGSGVVLTTSVVNVLGLDALSVYSASKAALRSMTRTLARELLPRKVRVNAVSPGPIDTGILDRSVPADVVETMKDTYRSTNPMQRLGTSEEVAAAVAYLAFDATFSTGTEFPVDGGASQL</sequence>
<dbReference type="Pfam" id="PF13561">
    <property type="entry name" value="adh_short_C2"/>
    <property type="match status" value="1"/>
</dbReference>
<dbReference type="GO" id="GO:0016491">
    <property type="term" value="F:oxidoreductase activity"/>
    <property type="evidence" value="ECO:0007669"/>
    <property type="project" value="UniProtKB-KW"/>
</dbReference>
<evidence type="ECO:0000313" key="5">
    <source>
        <dbReference type="Proteomes" id="UP000288351"/>
    </source>
</evidence>
<dbReference type="AlphaFoldDB" id="A0A059W089"/>
<accession>A0A059W089</accession>
<evidence type="ECO:0000259" key="3">
    <source>
        <dbReference type="SMART" id="SM00822"/>
    </source>
</evidence>
<dbReference type="STRING" id="68570.DC74_795"/>
<reference evidence="4 5" key="1">
    <citation type="journal article" date="2019" name="Microbiol. Resour. Announc.">
        <title>Draft Genome Sequence of the Most Traditional epsilon-Poly-l-Lysine Producer, Streptomyces albulus NBRC14147.</title>
        <authorList>
            <person name="Yamanaka K."/>
            <person name="Hamano Y."/>
        </authorList>
    </citation>
    <scope>NUCLEOTIDE SEQUENCE [LARGE SCALE GENOMIC DNA]</scope>
    <source>
        <strain evidence="4 5">NBRC 14147</strain>
    </source>
</reference>
<comment type="caution">
    <text evidence="4">The sequence shown here is derived from an EMBL/GenBank/DDBJ whole genome shotgun (WGS) entry which is preliminary data.</text>
</comment>
<feature type="domain" description="Ketoreductase" evidence="3">
    <location>
        <begin position="16"/>
        <end position="195"/>
    </location>
</feature>
<keyword evidence="2" id="KW-0560">Oxidoreductase</keyword>
<dbReference type="SMART" id="SM00822">
    <property type="entry name" value="PKS_KR"/>
    <property type="match status" value="1"/>
</dbReference>
<dbReference type="EMBL" id="BHXC01000006">
    <property type="protein sequence ID" value="GCB88934.1"/>
    <property type="molecule type" value="Genomic_DNA"/>
</dbReference>
<dbReference type="PROSITE" id="PS00061">
    <property type="entry name" value="ADH_SHORT"/>
    <property type="match status" value="1"/>
</dbReference>
<protein>
    <submittedName>
        <fullName evidence="4">Short-chain dehydrogenase</fullName>
    </submittedName>
</protein>
<dbReference type="PANTHER" id="PTHR43669:SF3">
    <property type="entry name" value="ALCOHOL DEHYDROGENASE, PUTATIVE (AFU_ORTHOLOGUE AFUA_3G03445)-RELATED"/>
    <property type="match status" value="1"/>
</dbReference>
<dbReference type="PANTHER" id="PTHR43669">
    <property type="entry name" value="5-KETO-D-GLUCONATE 5-REDUCTASE"/>
    <property type="match status" value="1"/>
</dbReference>
<dbReference type="InterPro" id="IPR002347">
    <property type="entry name" value="SDR_fam"/>
</dbReference>
<gene>
    <name evidence="4" type="ORF">SALB_01607</name>
</gene>
<dbReference type="PRINTS" id="PR00080">
    <property type="entry name" value="SDRFAMILY"/>
</dbReference>
<proteinExistence type="inferred from homology"/>
<evidence type="ECO:0000313" key="4">
    <source>
        <dbReference type="EMBL" id="GCB88934.1"/>
    </source>
</evidence>
<dbReference type="eggNOG" id="COG1028">
    <property type="taxonomic scope" value="Bacteria"/>
</dbReference>
<dbReference type="InterPro" id="IPR036291">
    <property type="entry name" value="NAD(P)-bd_dom_sf"/>
</dbReference>
<dbReference type="InterPro" id="IPR057326">
    <property type="entry name" value="KR_dom"/>
</dbReference>
<comment type="similarity">
    <text evidence="1">Belongs to the short-chain dehydrogenases/reductases (SDR) family.</text>
</comment>
<dbReference type="CDD" id="cd05233">
    <property type="entry name" value="SDR_c"/>
    <property type="match status" value="1"/>
</dbReference>
<dbReference type="InterPro" id="IPR020904">
    <property type="entry name" value="Sc_DH/Rdtase_CS"/>
</dbReference>
<dbReference type="Gene3D" id="3.40.50.720">
    <property type="entry name" value="NAD(P)-binding Rossmann-like Domain"/>
    <property type="match status" value="1"/>
</dbReference>
<dbReference type="Proteomes" id="UP000288351">
    <property type="component" value="Unassembled WGS sequence"/>
</dbReference>
<dbReference type="SUPFAM" id="SSF51735">
    <property type="entry name" value="NAD(P)-binding Rossmann-fold domains"/>
    <property type="match status" value="1"/>
</dbReference>
<dbReference type="FunFam" id="3.40.50.720:FF:000084">
    <property type="entry name" value="Short-chain dehydrogenase reductase"/>
    <property type="match status" value="1"/>
</dbReference>
<name>A0A059W089_STRNR</name>
<evidence type="ECO:0000256" key="2">
    <source>
        <dbReference type="ARBA" id="ARBA00023002"/>
    </source>
</evidence>
<organism evidence="4 5">
    <name type="scientific">Streptomyces noursei</name>
    <name type="common">Streptomyces albulus</name>
    <dbReference type="NCBI Taxonomy" id="1971"/>
    <lineage>
        <taxon>Bacteria</taxon>
        <taxon>Bacillati</taxon>
        <taxon>Actinomycetota</taxon>
        <taxon>Actinomycetes</taxon>
        <taxon>Kitasatosporales</taxon>
        <taxon>Streptomycetaceae</taxon>
        <taxon>Streptomyces</taxon>
    </lineage>
</organism>